<proteinExistence type="inferred from homology"/>
<reference evidence="12 13" key="1">
    <citation type="submission" date="2019-03" db="EMBL/GenBank/DDBJ databases">
        <title>Genomic Encyclopedia of Type Strains, Phase IV (KMG-IV): sequencing the most valuable type-strain genomes for metagenomic binning, comparative biology and taxonomic classification.</title>
        <authorList>
            <person name="Goeker M."/>
        </authorList>
    </citation>
    <scope>NUCLEOTIDE SEQUENCE [LARGE SCALE GENOMIC DNA]</scope>
    <source>
        <strain evidence="12 13">DSM 2132</strain>
    </source>
</reference>
<evidence type="ECO:0000256" key="1">
    <source>
        <dbReference type="ARBA" id="ARBA00004496"/>
    </source>
</evidence>
<evidence type="ECO:0000256" key="6">
    <source>
        <dbReference type="ARBA" id="ARBA00022603"/>
    </source>
</evidence>
<evidence type="ECO:0000256" key="8">
    <source>
        <dbReference type="ARBA" id="ARBA00022691"/>
    </source>
</evidence>
<dbReference type="EC" id="2.1.1.77" evidence="3"/>
<evidence type="ECO:0000256" key="5">
    <source>
        <dbReference type="ARBA" id="ARBA00022490"/>
    </source>
</evidence>
<dbReference type="GO" id="GO:0004719">
    <property type="term" value="F:protein-L-isoaspartate (D-aspartate) O-methyltransferase activity"/>
    <property type="evidence" value="ECO:0007669"/>
    <property type="project" value="UniProtKB-EC"/>
</dbReference>
<dbReference type="PANTHER" id="PTHR11579">
    <property type="entry name" value="PROTEIN-L-ISOASPARTATE O-METHYLTRANSFERASE"/>
    <property type="match status" value="1"/>
</dbReference>
<dbReference type="InParanoid" id="A0A4R2PIR3"/>
<dbReference type="PANTHER" id="PTHR11579:SF0">
    <property type="entry name" value="PROTEIN-L-ISOASPARTATE(D-ASPARTATE) O-METHYLTRANSFERASE"/>
    <property type="match status" value="1"/>
</dbReference>
<dbReference type="EMBL" id="SLXO01000004">
    <property type="protein sequence ID" value="TCP35382.1"/>
    <property type="molecule type" value="Genomic_DNA"/>
</dbReference>
<protein>
    <recommendedName>
        <fullName evidence="4">Protein-L-isoaspartate O-methyltransferase</fullName>
        <ecNumber evidence="3">2.1.1.77</ecNumber>
    </recommendedName>
    <alternativeName>
        <fullName evidence="11">L-isoaspartyl protein carboxyl methyltransferase</fullName>
    </alternativeName>
    <alternativeName>
        <fullName evidence="9">Protein L-isoaspartyl methyltransferase</fullName>
    </alternativeName>
    <alternativeName>
        <fullName evidence="10">Protein-beta-aspartate methyltransferase</fullName>
    </alternativeName>
</protein>
<keyword evidence="13" id="KW-1185">Reference proteome</keyword>
<dbReference type="SUPFAM" id="SSF53335">
    <property type="entry name" value="S-adenosyl-L-methionine-dependent methyltransferases"/>
    <property type="match status" value="1"/>
</dbReference>
<sequence>MAMGEQDDGAANPSSADDLAGVRQRFAARVLRVAGVDDARLGAAFAAVPREAFLPPGPWSISVAGGGFAPTADVAALYADCLVAIDAGRGLNNGQPSLHARMLHALAPPVGGTVVHIGAGRGYYTAILAHLVGPGGAVLGIEIVKDLAQAAQAALVRAGLGWAGVRHGDGHGGGASLGAGADLGVDAADGVYVNAGLAGLVPDWVAALKPGRRLVMPLTLEPDLAGTIPRWGRVLVVEARAHSAASGVYAARLADPVAFVGCVGQRDRLAQARLAEAVRTGALDRLASVRLDVPQAEETRAADPLLSGPGWALSAVPAD</sequence>
<organism evidence="12 13">
    <name type="scientific">Rhodothalassium salexigens DSM 2132</name>
    <dbReference type="NCBI Taxonomy" id="1188247"/>
    <lineage>
        <taxon>Bacteria</taxon>
        <taxon>Pseudomonadati</taxon>
        <taxon>Pseudomonadota</taxon>
        <taxon>Alphaproteobacteria</taxon>
        <taxon>Rhodothalassiales</taxon>
        <taxon>Rhodothalassiaceae</taxon>
        <taxon>Rhodothalassium</taxon>
    </lineage>
</organism>
<dbReference type="InterPro" id="IPR000682">
    <property type="entry name" value="PCMT"/>
</dbReference>
<keyword evidence="6 12" id="KW-0489">Methyltransferase</keyword>
<gene>
    <name evidence="12" type="ORF">EV659_104234</name>
</gene>
<keyword evidence="5" id="KW-0963">Cytoplasm</keyword>
<dbReference type="AlphaFoldDB" id="A0A4R2PIR3"/>
<name>A0A4R2PIR3_RHOSA</name>
<dbReference type="OrthoDB" id="9807766at2"/>
<evidence type="ECO:0000256" key="2">
    <source>
        <dbReference type="ARBA" id="ARBA00005369"/>
    </source>
</evidence>
<evidence type="ECO:0000256" key="11">
    <source>
        <dbReference type="ARBA" id="ARBA00031350"/>
    </source>
</evidence>
<comment type="similarity">
    <text evidence="2">Belongs to the methyltransferase superfamily. L-isoaspartyl/D-aspartyl protein methyltransferase family.</text>
</comment>
<comment type="subcellular location">
    <subcellularLocation>
        <location evidence="1">Cytoplasm</location>
    </subcellularLocation>
</comment>
<evidence type="ECO:0000256" key="9">
    <source>
        <dbReference type="ARBA" id="ARBA00030757"/>
    </source>
</evidence>
<evidence type="ECO:0000313" key="13">
    <source>
        <dbReference type="Proteomes" id="UP000295399"/>
    </source>
</evidence>
<evidence type="ECO:0000256" key="7">
    <source>
        <dbReference type="ARBA" id="ARBA00022679"/>
    </source>
</evidence>
<evidence type="ECO:0000256" key="4">
    <source>
        <dbReference type="ARBA" id="ARBA00013346"/>
    </source>
</evidence>
<evidence type="ECO:0000256" key="3">
    <source>
        <dbReference type="ARBA" id="ARBA00011890"/>
    </source>
</evidence>
<evidence type="ECO:0000256" key="10">
    <source>
        <dbReference type="ARBA" id="ARBA00031323"/>
    </source>
</evidence>
<accession>A0A4R2PIR3</accession>
<dbReference type="RefSeq" id="WP_132708276.1">
    <property type="nucleotide sequence ID" value="NZ_JACIGF010000004.1"/>
</dbReference>
<evidence type="ECO:0000313" key="12">
    <source>
        <dbReference type="EMBL" id="TCP35382.1"/>
    </source>
</evidence>
<dbReference type="Gene3D" id="3.40.50.150">
    <property type="entry name" value="Vaccinia Virus protein VP39"/>
    <property type="match status" value="1"/>
</dbReference>
<keyword evidence="8" id="KW-0949">S-adenosyl-L-methionine</keyword>
<comment type="caution">
    <text evidence="12">The sequence shown here is derived from an EMBL/GenBank/DDBJ whole genome shotgun (WGS) entry which is preliminary data.</text>
</comment>
<keyword evidence="7 12" id="KW-0808">Transferase</keyword>
<dbReference type="InterPro" id="IPR029063">
    <property type="entry name" value="SAM-dependent_MTases_sf"/>
</dbReference>
<dbReference type="GO" id="GO:0005737">
    <property type="term" value="C:cytoplasm"/>
    <property type="evidence" value="ECO:0007669"/>
    <property type="project" value="UniProtKB-SubCell"/>
</dbReference>
<dbReference type="Pfam" id="PF01135">
    <property type="entry name" value="PCMT"/>
    <property type="match status" value="1"/>
</dbReference>
<dbReference type="Proteomes" id="UP000295399">
    <property type="component" value="Unassembled WGS sequence"/>
</dbReference>
<dbReference type="GO" id="GO:0032259">
    <property type="term" value="P:methylation"/>
    <property type="evidence" value="ECO:0007669"/>
    <property type="project" value="UniProtKB-KW"/>
</dbReference>
<dbReference type="CDD" id="cd02440">
    <property type="entry name" value="AdoMet_MTases"/>
    <property type="match status" value="1"/>
</dbReference>